<sequence length="572" mass="65124">MTINSLAPTVLNSVKAQIQTLPPAPPLHNGRPDLVVASILDTFSFECFKYECTLIPLYVSKWRRQLHKVRPHFLLVESAWKDRRWGLYGLNPSRTGCEIAKLVAYCWQAGIPTVFWNKEDPPNYDHFLGTAKLFDHIFTTDASCIPLYQRDAGHSRVYSLPFAAQPALHNPVGSNYTRKRNVAFAGTYYHNPLYPDRIPDTQLLLLPAIPYGLHIYDRPDRAWRDRFPDVYRPHIVGQLSYAEMVKAYRLYKVFLNVNSVKHSPTMFSRRVYELLASGANVITSYSRGIAGMFPDLVPIAYTKEQTSRILHQLLTNKLCSEKLSVLGVREMYSRHLYKHRFHDILSRIGIRGAVEEPGAAVVAFVSSPDSLERVLDQFQKQRWGKKELMLLTHRPNMVMAPAFAKAGTNVRMFIRPEGESPVQMLQAISAYSPMPYVSYFHEDHYYAPYFLTDLMHAFQYTGADLAGKSAYYAYSPRQAALYLCNEHNQNRYVPTLNESAWVMKKEALTRIAFASPLAGLTFAGLLERCIQSGMKLYSADKFNFVMHTDTPQPVYSLETAAAALDYKGTATV</sequence>
<dbReference type="EMBL" id="JACXJA010000017">
    <property type="protein sequence ID" value="MBD2863251.1"/>
    <property type="molecule type" value="Genomic_DNA"/>
</dbReference>
<dbReference type="Proteomes" id="UP000639396">
    <property type="component" value="Unassembled WGS sequence"/>
</dbReference>
<dbReference type="AlphaFoldDB" id="A0A927GZQ7"/>
<feature type="domain" description="Spore protein YkvP/CgeB glycosyl transferase-like" evidence="1">
    <location>
        <begin position="222"/>
        <end position="345"/>
    </location>
</feature>
<dbReference type="Pfam" id="PF13524">
    <property type="entry name" value="Glyco_trans_1_2"/>
    <property type="match status" value="1"/>
</dbReference>
<protein>
    <submittedName>
        <fullName evidence="2">Glycosyltransferase</fullName>
    </submittedName>
</protein>
<reference evidence="2" key="1">
    <citation type="submission" date="2020-09" db="EMBL/GenBank/DDBJ databases">
        <title>A novel bacterium of genus Paenibacillus, isolated from South China Sea.</title>
        <authorList>
            <person name="Huang H."/>
            <person name="Mo K."/>
            <person name="Hu Y."/>
        </authorList>
    </citation>
    <scope>NUCLEOTIDE SEQUENCE</scope>
    <source>
        <strain evidence="2">IB182363</strain>
    </source>
</reference>
<evidence type="ECO:0000313" key="3">
    <source>
        <dbReference type="Proteomes" id="UP000639396"/>
    </source>
</evidence>
<comment type="caution">
    <text evidence="2">The sequence shown here is derived from an EMBL/GenBank/DDBJ whole genome shotgun (WGS) entry which is preliminary data.</text>
</comment>
<dbReference type="RefSeq" id="WP_190928865.1">
    <property type="nucleotide sequence ID" value="NZ_JACXJA010000017.1"/>
</dbReference>
<organism evidence="2 3">
    <name type="scientific">Paenibacillus oceani</name>
    <dbReference type="NCBI Taxonomy" id="2772510"/>
    <lineage>
        <taxon>Bacteria</taxon>
        <taxon>Bacillati</taxon>
        <taxon>Bacillota</taxon>
        <taxon>Bacilli</taxon>
        <taxon>Bacillales</taxon>
        <taxon>Paenibacillaceae</taxon>
        <taxon>Paenibacillus</taxon>
    </lineage>
</organism>
<name>A0A927GZQ7_9BACL</name>
<gene>
    <name evidence="2" type="ORF">IDH45_14755</name>
</gene>
<evidence type="ECO:0000259" key="1">
    <source>
        <dbReference type="Pfam" id="PF13524"/>
    </source>
</evidence>
<evidence type="ECO:0000313" key="2">
    <source>
        <dbReference type="EMBL" id="MBD2863251.1"/>
    </source>
</evidence>
<keyword evidence="3" id="KW-1185">Reference proteome</keyword>
<accession>A0A927GZQ7</accession>
<dbReference type="InterPro" id="IPR055259">
    <property type="entry name" value="YkvP/CgeB_Glyco_trans-like"/>
</dbReference>
<proteinExistence type="predicted"/>